<feature type="domain" description="Type II secretion system protein GspF" evidence="8">
    <location>
        <begin position="24"/>
        <end position="141"/>
    </location>
</feature>
<dbReference type="Proteomes" id="UP001594351">
    <property type="component" value="Unassembled WGS sequence"/>
</dbReference>
<keyword evidence="4 7" id="KW-0812">Transmembrane</keyword>
<dbReference type="InterPro" id="IPR042094">
    <property type="entry name" value="T2SS_GspF_sf"/>
</dbReference>
<dbReference type="PANTHER" id="PTHR30012">
    <property type="entry name" value="GENERAL SECRETION PATHWAY PROTEIN"/>
    <property type="match status" value="1"/>
</dbReference>
<comment type="similarity">
    <text evidence="2">Belongs to the GSP F family.</text>
</comment>
<dbReference type="Pfam" id="PF00482">
    <property type="entry name" value="T2SSF"/>
    <property type="match status" value="2"/>
</dbReference>
<keyword evidence="6 7" id="KW-0472">Membrane</keyword>
<evidence type="ECO:0000256" key="7">
    <source>
        <dbReference type="SAM" id="Phobius"/>
    </source>
</evidence>
<dbReference type="Gene3D" id="1.20.81.30">
    <property type="entry name" value="Type II secretion system (T2SS), domain F"/>
    <property type="match status" value="2"/>
</dbReference>
<evidence type="ECO:0000256" key="2">
    <source>
        <dbReference type="ARBA" id="ARBA00005745"/>
    </source>
</evidence>
<comment type="subcellular location">
    <subcellularLocation>
        <location evidence="1">Cell membrane</location>
        <topology evidence="1">Multi-pass membrane protein</topology>
    </subcellularLocation>
</comment>
<evidence type="ECO:0000256" key="4">
    <source>
        <dbReference type="ARBA" id="ARBA00022692"/>
    </source>
</evidence>
<feature type="transmembrane region" description="Helical" evidence="7">
    <location>
        <begin position="119"/>
        <end position="139"/>
    </location>
</feature>
<dbReference type="EMBL" id="JBHPBY010000048">
    <property type="protein sequence ID" value="MFC1849609.1"/>
    <property type="molecule type" value="Genomic_DNA"/>
</dbReference>
<name>A0ABV6YTS5_UNCC1</name>
<feature type="transmembrane region" description="Helical" evidence="7">
    <location>
        <begin position="317"/>
        <end position="337"/>
    </location>
</feature>
<proteinExistence type="inferred from homology"/>
<keyword evidence="10" id="KW-1185">Reference proteome</keyword>
<reference evidence="9 10" key="1">
    <citation type="submission" date="2024-09" db="EMBL/GenBank/DDBJ databases">
        <title>Laminarin stimulates single cell rates of sulfate reduction while oxygen inhibits transcriptomic activity in coastal marine sediment.</title>
        <authorList>
            <person name="Lindsay M."/>
            <person name="Orcutt B."/>
            <person name="Emerson D."/>
            <person name="Stepanauskas R."/>
            <person name="D'Angelo T."/>
        </authorList>
    </citation>
    <scope>NUCLEOTIDE SEQUENCE [LARGE SCALE GENOMIC DNA]</scope>
    <source>
        <strain evidence="9">SAG AM-311-K15</strain>
    </source>
</reference>
<sequence>MIETIKNLYYLIYPGLFLKTSVRFYSLFLELYRTGIPITRCFSLMAQRIRDRRLRATLHRMEGALSAGEDFVSVLEKERKVFGDWEINMLTAGETSGKLEAFLTLLKGHYERLLNYQRMATGAATGPLLTLVIFIFFFSLVDLIKSGFMGYLMATVVPLILTLVVSAVLWALVKHAAAIAPVNSLFMRIKVSLPLWGAIQQKIITARFAQTLALLLEAGMDAPESITLAAQSTTVPAVMKGASKLLDQQNIGAGWGSNLNLIPFLNKDFIEGISLAEETGRLDRVALDIARDMNKYVESKLQTLLPILMKLVTIPLLLLYFFLKLYLIALAFIAWFLERLSDILAERGLR</sequence>
<evidence type="ECO:0000256" key="6">
    <source>
        <dbReference type="ARBA" id="ARBA00023136"/>
    </source>
</evidence>
<evidence type="ECO:0000256" key="1">
    <source>
        <dbReference type="ARBA" id="ARBA00004651"/>
    </source>
</evidence>
<keyword evidence="5 7" id="KW-1133">Transmembrane helix</keyword>
<evidence type="ECO:0000313" key="9">
    <source>
        <dbReference type="EMBL" id="MFC1849609.1"/>
    </source>
</evidence>
<gene>
    <name evidence="9" type="ORF">ACFL27_05310</name>
</gene>
<evidence type="ECO:0000256" key="5">
    <source>
        <dbReference type="ARBA" id="ARBA00022989"/>
    </source>
</evidence>
<dbReference type="PANTHER" id="PTHR30012:SF0">
    <property type="entry name" value="TYPE II SECRETION SYSTEM PROTEIN F-RELATED"/>
    <property type="match status" value="1"/>
</dbReference>
<accession>A0ABV6YTS5</accession>
<evidence type="ECO:0000313" key="10">
    <source>
        <dbReference type="Proteomes" id="UP001594351"/>
    </source>
</evidence>
<evidence type="ECO:0000259" key="8">
    <source>
        <dbReference type="Pfam" id="PF00482"/>
    </source>
</evidence>
<comment type="caution">
    <text evidence="9">The sequence shown here is derived from an EMBL/GenBank/DDBJ whole genome shotgun (WGS) entry which is preliminary data.</text>
</comment>
<feature type="domain" description="Type II secretion system protein GspF" evidence="8">
    <location>
        <begin position="208"/>
        <end position="323"/>
    </location>
</feature>
<protein>
    <submittedName>
        <fullName evidence="9">Type II secretion system F family protein</fullName>
    </submittedName>
</protein>
<feature type="transmembrane region" description="Helical" evidence="7">
    <location>
        <begin position="151"/>
        <end position="173"/>
    </location>
</feature>
<evidence type="ECO:0000256" key="3">
    <source>
        <dbReference type="ARBA" id="ARBA00022475"/>
    </source>
</evidence>
<keyword evidence="3" id="KW-1003">Cell membrane</keyword>
<organism evidence="9 10">
    <name type="scientific">candidate division CSSED10-310 bacterium</name>
    <dbReference type="NCBI Taxonomy" id="2855610"/>
    <lineage>
        <taxon>Bacteria</taxon>
        <taxon>Bacteria division CSSED10-310</taxon>
    </lineage>
</organism>
<dbReference type="InterPro" id="IPR003004">
    <property type="entry name" value="GspF/PilC"/>
</dbReference>
<dbReference type="InterPro" id="IPR018076">
    <property type="entry name" value="T2SS_GspF_dom"/>
</dbReference>